<reference evidence="4" key="1">
    <citation type="journal article" date="2019" name="Int. J. Syst. Evol. Microbiol.">
        <title>The Global Catalogue of Microorganisms (GCM) 10K type strain sequencing project: providing services to taxonomists for standard genome sequencing and annotation.</title>
        <authorList>
            <consortium name="The Broad Institute Genomics Platform"/>
            <consortium name="The Broad Institute Genome Sequencing Center for Infectious Disease"/>
            <person name="Wu L."/>
            <person name="Ma J."/>
        </authorList>
    </citation>
    <scope>NUCLEOTIDE SEQUENCE [LARGE SCALE GENOMIC DNA]</scope>
    <source>
        <strain evidence="4">CCUG 55585</strain>
    </source>
</reference>
<evidence type="ECO:0000313" key="3">
    <source>
        <dbReference type="EMBL" id="MFD0724667.1"/>
    </source>
</evidence>
<evidence type="ECO:0008006" key="5">
    <source>
        <dbReference type="Google" id="ProtNLM"/>
    </source>
</evidence>
<dbReference type="Gene3D" id="1.25.40.10">
    <property type="entry name" value="Tetratricopeptide repeat domain"/>
    <property type="match status" value="1"/>
</dbReference>
<name>A0ABW2Y7Z6_9GAMM</name>
<evidence type="ECO:0000256" key="2">
    <source>
        <dbReference type="SAM" id="SignalP"/>
    </source>
</evidence>
<protein>
    <recommendedName>
        <fullName evidence="5">Sel1 repeat family protein</fullName>
    </recommendedName>
</protein>
<evidence type="ECO:0000256" key="1">
    <source>
        <dbReference type="SAM" id="MobiDB-lite"/>
    </source>
</evidence>
<dbReference type="Proteomes" id="UP001597110">
    <property type="component" value="Unassembled WGS sequence"/>
</dbReference>
<dbReference type="Pfam" id="PF08238">
    <property type="entry name" value="Sel1"/>
    <property type="match status" value="1"/>
</dbReference>
<proteinExistence type="predicted"/>
<feature type="signal peptide" evidence="2">
    <location>
        <begin position="1"/>
        <end position="23"/>
    </location>
</feature>
<sequence>MQSNTRILSLALGACLALSAADAAALKPRVKIDAAEAAVSSDVDADIRKRFDDLFPGSENLLNYRYRLYGHLAAAERRWPNAADDFRVAASYADKYSQHRLSLLYWHGVGVEKDRVQAYLWADLAAERGYTEFLAVRERMWRQLDEAERAAAVERGPALYEHYGDPAAKQRQKYQWLLGQATSLLRRERLAVVDFEDYWQKVDAPWVPPKNATVTIGEIEEIDGPKRKSSRKRRAEPEPVPELPPELPPGPRPEPSPNPSPEPMRP</sequence>
<dbReference type="SMART" id="SM00671">
    <property type="entry name" value="SEL1"/>
    <property type="match status" value="1"/>
</dbReference>
<dbReference type="InterPro" id="IPR011990">
    <property type="entry name" value="TPR-like_helical_dom_sf"/>
</dbReference>
<keyword evidence="2" id="KW-0732">Signal</keyword>
<organism evidence="3 4">
    <name type="scientific">Lysobacter brunescens</name>
    <dbReference type="NCBI Taxonomy" id="262323"/>
    <lineage>
        <taxon>Bacteria</taxon>
        <taxon>Pseudomonadati</taxon>
        <taxon>Pseudomonadota</taxon>
        <taxon>Gammaproteobacteria</taxon>
        <taxon>Lysobacterales</taxon>
        <taxon>Lysobacteraceae</taxon>
        <taxon>Lysobacter</taxon>
    </lineage>
</organism>
<feature type="compositionally biased region" description="Pro residues" evidence="1">
    <location>
        <begin position="238"/>
        <end position="266"/>
    </location>
</feature>
<dbReference type="EMBL" id="JBHTIF010000001">
    <property type="protein sequence ID" value="MFD0724667.1"/>
    <property type="molecule type" value="Genomic_DNA"/>
</dbReference>
<gene>
    <name evidence="3" type="ORF">ACFQ0E_03545</name>
</gene>
<comment type="caution">
    <text evidence="3">The sequence shown here is derived from an EMBL/GenBank/DDBJ whole genome shotgun (WGS) entry which is preliminary data.</text>
</comment>
<dbReference type="RefSeq" id="WP_386822318.1">
    <property type="nucleotide sequence ID" value="NZ_JBHTIF010000001.1"/>
</dbReference>
<feature type="region of interest" description="Disordered" evidence="1">
    <location>
        <begin position="217"/>
        <end position="266"/>
    </location>
</feature>
<dbReference type="InterPro" id="IPR006597">
    <property type="entry name" value="Sel1-like"/>
</dbReference>
<feature type="chain" id="PRO_5046361141" description="Sel1 repeat family protein" evidence="2">
    <location>
        <begin position="24"/>
        <end position="266"/>
    </location>
</feature>
<evidence type="ECO:0000313" key="4">
    <source>
        <dbReference type="Proteomes" id="UP001597110"/>
    </source>
</evidence>
<keyword evidence="4" id="KW-1185">Reference proteome</keyword>
<dbReference type="SUPFAM" id="SSF81901">
    <property type="entry name" value="HCP-like"/>
    <property type="match status" value="1"/>
</dbReference>
<accession>A0ABW2Y7Z6</accession>